<comment type="similarity">
    <text evidence="3">Belongs to the NADH dehydrogenase family.</text>
</comment>
<keyword evidence="9" id="KW-0274">FAD</keyword>
<evidence type="ECO:0000256" key="5">
    <source>
        <dbReference type="ARBA" id="ARBA00022475"/>
    </source>
</evidence>
<organism evidence="16 17">
    <name type="scientific">Mycobacterium conspicuum</name>
    <dbReference type="NCBI Taxonomy" id="44010"/>
    <lineage>
        <taxon>Bacteria</taxon>
        <taxon>Bacillati</taxon>
        <taxon>Actinomycetota</taxon>
        <taxon>Actinomycetes</taxon>
        <taxon>Mycobacteriales</taxon>
        <taxon>Mycobacteriaceae</taxon>
        <taxon>Mycobacterium</taxon>
    </lineage>
</organism>
<keyword evidence="17" id="KW-1185">Reference proteome</keyword>
<evidence type="ECO:0000256" key="7">
    <source>
        <dbReference type="ARBA" id="ARBA00022630"/>
    </source>
</evidence>
<dbReference type="InterPro" id="IPR023753">
    <property type="entry name" value="FAD/NAD-binding_dom"/>
</dbReference>
<dbReference type="SUPFAM" id="SSF51905">
    <property type="entry name" value="FAD/NAD(P)-binding domain"/>
    <property type="match status" value="1"/>
</dbReference>
<evidence type="ECO:0000256" key="15">
    <source>
        <dbReference type="ARBA" id="ARBA00052097"/>
    </source>
</evidence>
<protein>
    <recommendedName>
        <fullName evidence="4">NADH:ubiquinone reductase (non-electrogenic)</fullName>
        <ecNumber evidence="4">1.6.5.9</ecNumber>
    </recommendedName>
</protein>
<keyword evidence="13" id="KW-0472">Membrane</keyword>
<evidence type="ECO:0000256" key="2">
    <source>
        <dbReference type="ARBA" id="ARBA00004377"/>
    </source>
</evidence>
<evidence type="ECO:0000256" key="6">
    <source>
        <dbReference type="ARBA" id="ARBA00022519"/>
    </source>
</evidence>
<dbReference type="PANTHER" id="PTHR43706">
    <property type="entry name" value="NADH DEHYDROGENASE"/>
    <property type="match status" value="1"/>
</dbReference>
<comment type="catalytic activity">
    <reaction evidence="15">
        <text>a menaquinone + NADH + H(+) = a menaquinol + NAD(+)</text>
        <dbReference type="Rhea" id="RHEA:29235"/>
        <dbReference type="Rhea" id="RHEA-COMP:9537"/>
        <dbReference type="Rhea" id="RHEA-COMP:9539"/>
        <dbReference type="ChEBI" id="CHEBI:15378"/>
        <dbReference type="ChEBI" id="CHEBI:16374"/>
        <dbReference type="ChEBI" id="CHEBI:18151"/>
        <dbReference type="ChEBI" id="CHEBI:57540"/>
        <dbReference type="ChEBI" id="CHEBI:57945"/>
    </reaction>
</comment>
<name>A0A1X1TR89_9MYCO</name>
<gene>
    <name evidence="16" type="primary">ndh</name>
    <name evidence="16" type="ORF">MCNS_26910</name>
</gene>
<evidence type="ECO:0000256" key="3">
    <source>
        <dbReference type="ARBA" id="ARBA00005272"/>
    </source>
</evidence>
<dbReference type="InterPro" id="IPR045024">
    <property type="entry name" value="NDH-2"/>
</dbReference>
<comment type="cofactor">
    <cofactor evidence="1">
        <name>FAD</name>
        <dbReference type="ChEBI" id="CHEBI:57692"/>
    </cofactor>
</comment>
<evidence type="ECO:0000313" key="17">
    <source>
        <dbReference type="Proteomes" id="UP000467385"/>
    </source>
</evidence>
<dbReference type="PRINTS" id="PR00368">
    <property type="entry name" value="FADPNR"/>
</dbReference>
<reference evidence="16 17" key="1">
    <citation type="journal article" date="2019" name="Emerg. Microbes Infect.">
        <title>Comprehensive subspecies identification of 175 nontuberculous mycobacteria species based on 7547 genomic profiles.</title>
        <authorList>
            <person name="Matsumoto Y."/>
            <person name="Kinjo T."/>
            <person name="Motooka D."/>
            <person name="Nabeya D."/>
            <person name="Jung N."/>
            <person name="Uechi K."/>
            <person name="Horii T."/>
            <person name="Iida T."/>
            <person name="Fujita J."/>
            <person name="Nakamura S."/>
        </authorList>
    </citation>
    <scope>NUCLEOTIDE SEQUENCE [LARGE SCALE GENOMIC DNA]</scope>
    <source>
        <strain evidence="16 17">JCM 14738</strain>
    </source>
</reference>
<evidence type="ECO:0000313" key="16">
    <source>
        <dbReference type="EMBL" id="BBZ39628.1"/>
    </source>
</evidence>
<dbReference type="Pfam" id="PF07992">
    <property type="entry name" value="Pyr_redox_2"/>
    <property type="match status" value="1"/>
</dbReference>
<dbReference type="OrthoDB" id="9781621at2"/>
<dbReference type="PRINTS" id="PR00411">
    <property type="entry name" value="PNDRDTASEI"/>
</dbReference>
<dbReference type="EC" id="1.6.5.9" evidence="4"/>
<comment type="catalytic activity">
    <reaction evidence="14">
        <text>a quinone + NADH + H(+) = a quinol + NAD(+)</text>
        <dbReference type="Rhea" id="RHEA:46160"/>
        <dbReference type="ChEBI" id="CHEBI:15378"/>
        <dbReference type="ChEBI" id="CHEBI:24646"/>
        <dbReference type="ChEBI" id="CHEBI:57540"/>
        <dbReference type="ChEBI" id="CHEBI:57945"/>
        <dbReference type="ChEBI" id="CHEBI:132124"/>
        <dbReference type="EC" id="1.6.5.9"/>
    </reaction>
</comment>
<evidence type="ECO:0000256" key="14">
    <source>
        <dbReference type="ARBA" id="ARBA00047599"/>
    </source>
</evidence>
<sequence length="462" mass="49615">MSPQPEGTAEAPRRHRVVIIGSGFGGLNAAKKLKHADVDVKLIARTTHHLFQPLLYQVATGILSEGEIAPATRVVLRRQRNVEVLLGNVTHIDLANRTVVSELLDHTYDTPYDTLIVAAGAGQSYFGNDQFAEFAPGMKSIDDALELRGRILSAFEAAERSNDPERRQRLLTFTVVGAGPTGVEMAGQIAELADHTLKGAFRRIDTTRARVILLDAAPAVLPSMGEKLGQRAAARLAKMGVEVQLNAMVTGVDRTGITVKDPDGTERRIESACKVWSAGVQASRLGRDLAEQSAAELDRSGRLKVLPDLSVPGHPNVFVVGDMAAVEGVPGVAQGAIQGAKYVANIVKAELAGADPAEREPFQYFDKGSMATVSRFSAVAKIGPLEFSGFIAWLAWLVLHLVYLVGFKTKVSTLLSWTVTFVSTHRGQLAITEQQAFARTRLEQLAELAAEARDAAATRAAS</sequence>
<proteinExistence type="inferred from homology"/>
<keyword evidence="7" id="KW-0285">Flavoprotein</keyword>
<keyword evidence="10" id="KW-1133">Transmembrane helix</keyword>
<dbReference type="GO" id="GO:0005886">
    <property type="term" value="C:plasma membrane"/>
    <property type="evidence" value="ECO:0007669"/>
    <property type="project" value="UniProtKB-SubCell"/>
</dbReference>
<keyword evidence="6" id="KW-0997">Cell inner membrane</keyword>
<keyword evidence="5" id="KW-1003">Cell membrane</keyword>
<evidence type="ECO:0000256" key="9">
    <source>
        <dbReference type="ARBA" id="ARBA00022827"/>
    </source>
</evidence>
<dbReference type="InterPro" id="IPR036188">
    <property type="entry name" value="FAD/NAD-bd_sf"/>
</dbReference>
<dbReference type="EMBL" id="AP022613">
    <property type="protein sequence ID" value="BBZ39628.1"/>
    <property type="molecule type" value="Genomic_DNA"/>
</dbReference>
<dbReference type="FunFam" id="3.50.50.100:FF:000011">
    <property type="entry name" value="Membrane NADH dehydrogenase"/>
    <property type="match status" value="1"/>
</dbReference>
<keyword evidence="11" id="KW-0560">Oxidoreductase</keyword>
<dbReference type="RefSeq" id="WP_085230993.1">
    <property type="nucleotide sequence ID" value="NZ_AP022613.1"/>
</dbReference>
<dbReference type="AlphaFoldDB" id="A0A1X1TR89"/>
<dbReference type="PANTHER" id="PTHR43706:SF47">
    <property type="entry name" value="EXTERNAL NADH-UBIQUINONE OXIDOREDUCTASE 1, MITOCHONDRIAL-RELATED"/>
    <property type="match status" value="1"/>
</dbReference>
<evidence type="ECO:0000256" key="4">
    <source>
        <dbReference type="ARBA" id="ARBA00012637"/>
    </source>
</evidence>
<dbReference type="STRING" id="44010.AWC00_02045"/>
<dbReference type="Proteomes" id="UP000467385">
    <property type="component" value="Chromosome"/>
</dbReference>
<evidence type="ECO:0000256" key="11">
    <source>
        <dbReference type="ARBA" id="ARBA00023002"/>
    </source>
</evidence>
<comment type="subcellular location">
    <subcellularLocation>
        <location evidence="2">Cell inner membrane</location>
        <topology evidence="2">Single-pass membrane protein</topology>
    </subcellularLocation>
</comment>
<evidence type="ECO:0000256" key="1">
    <source>
        <dbReference type="ARBA" id="ARBA00001974"/>
    </source>
</evidence>
<evidence type="ECO:0000256" key="8">
    <source>
        <dbReference type="ARBA" id="ARBA00022692"/>
    </source>
</evidence>
<accession>A0A1X1TR89</accession>
<dbReference type="Gene3D" id="3.50.50.100">
    <property type="match status" value="1"/>
</dbReference>
<dbReference type="GO" id="GO:0050136">
    <property type="term" value="F:NADH dehydrogenase (quinone) (non-electrogenic) activity"/>
    <property type="evidence" value="ECO:0007669"/>
    <property type="project" value="UniProtKB-EC"/>
</dbReference>
<evidence type="ECO:0000256" key="13">
    <source>
        <dbReference type="ARBA" id="ARBA00023136"/>
    </source>
</evidence>
<evidence type="ECO:0000256" key="12">
    <source>
        <dbReference type="ARBA" id="ARBA00023027"/>
    </source>
</evidence>
<keyword evidence="8" id="KW-0812">Transmembrane</keyword>
<keyword evidence="12" id="KW-0520">NAD</keyword>
<evidence type="ECO:0000256" key="10">
    <source>
        <dbReference type="ARBA" id="ARBA00022989"/>
    </source>
</evidence>